<evidence type="ECO:0000313" key="3">
    <source>
        <dbReference type="EMBL" id="GGJ91272.1"/>
    </source>
</evidence>
<dbReference type="InterPro" id="IPR000073">
    <property type="entry name" value="AB_hydrolase_1"/>
</dbReference>
<dbReference type="InterPro" id="IPR000639">
    <property type="entry name" value="Epox_hydrolase-like"/>
</dbReference>
<dbReference type="PRINTS" id="PR00111">
    <property type="entry name" value="ABHYDROLASE"/>
</dbReference>
<dbReference type="RefSeq" id="WP_189107321.1">
    <property type="nucleotide sequence ID" value="NZ_BMMV01000006.1"/>
</dbReference>
<feature type="domain" description="AB hydrolase-1" evidence="2">
    <location>
        <begin position="27"/>
        <end position="254"/>
    </location>
</feature>
<dbReference type="Proteomes" id="UP000660265">
    <property type="component" value="Unassembled WGS sequence"/>
</dbReference>
<evidence type="ECO:0000256" key="1">
    <source>
        <dbReference type="SAM" id="MobiDB-lite"/>
    </source>
</evidence>
<sequence length="301" mass="32243">MSTTTLHDITVTYDDTGGDESADDAEVLVLVHGHPFDRSMWRPQTETFAGPGRRVIAADLRGYGGSTVVPGTTTLTTFAWDIAALLDRLGVDRAVLGGLSMGGQIVLEFYRLFPERVRGLVLADTFAAAETEAGKVARNAMADRLLREGMGPYADEVLHKMVAPRNVEALPAVAAHVRDMMRGAPPEGAAAALRGRAQRPDYVAMLGRVTVPALVVVGSEDEYTPVEDARVMSDGIPGATLAVIEGAGHMPNLERREEFDAVLGAFLDTLPPLASRGIDQRDGFENRQGGRATSPRRNPRG</sequence>
<dbReference type="Gene3D" id="3.40.50.1820">
    <property type="entry name" value="alpha/beta hydrolase"/>
    <property type="match status" value="1"/>
</dbReference>
<dbReference type="InterPro" id="IPR050266">
    <property type="entry name" value="AB_hydrolase_sf"/>
</dbReference>
<keyword evidence="4" id="KW-1185">Reference proteome</keyword>
<dbReference type="InterPro" id="IPR029058">
    <property type="entry name" value="AB_hydrolase_fold"/>
</dbReference>
<evidence type="ECO:0000259" key="2">
    <source>
        <dbReference type="Pfam" id="PF00561"/>
    </source>
</evidence>
<keyword evidence="3" id="KW-0378">Hydrolase</keyword>
<dbReference type="PRINTS" id="PR00412">
    <property type="entry name" value="EPOXHYDRLASE"/>
</dbReference>
<name>A0ABQ2E5L5_9ACTN</name>
<dbReference type="PANTHER" id="PTHR43798">
    <property type="entry name" value="MONOACYLGLYCEROL LIPASE"/>
    <property type="match status" value="1"/>
</dbReference>
<accession>A0ABQ2E5L5</accession>
<dbReference type="EMBL" id="BMMV01000006">
    <property type="protein sequence ID" value="GGJ91272.1"/>
    <property type="molecule type" value="Genomic_DNA"/>
</dbReference>
<reference evidence="4" key="1">
    <citation type="journal article" date="2019" name="Int. J. Syst. Evol. Microbiol.">
        <title>The Global Catalogue of Microorganisms (GCM) 10K type strain sequencing project: providing services to taxonomists for standard genome sequencing and annotation.</title>
        <authorList>
            <consortium name="The Broad Institute Genomics Platform"/>
            <consortium name="The Broad Institute Genome Sequencing Center for Infectious Disease"/>
            <person name="Wu L."/>
            <person name="Ma J."/>
        </authorList>
    </citation>
    <scope>NUCLEOTIDE SEQUENCE [LARGE SCALE GENOMIC DNA]</scope>
    <source>
        <strain evidence="4">CGMCC 4.7275</strain>
    </source>
</reference>
<protein>
    <submittedName>
        <fullName evidence="3">Alpha/beta hydrolase</fullName>
    </submittedName>
</protein>
<dbReference type="SUPFAM" id="SSF53474">
    <property type="entry name" value="alpha/beta-Hydrolases"/>
    <property type="match status" value="1"/>
</dbReference>
<gene>
    <name evidence="3" type="ORF">GCM10011583_23310</name>
</gene>
<proteinExistence type="predicted"/>
<dbReference type="Pfam" id="PF00561">
    <property type="entry name" value="Abhydrolase_1"/>
    <property type="match status" value="1"/>
</dbReference>
<comment type="caution">
    <text evidence="3">The sequence shown here is derived from an EMBL/GenBank/DDBJ whole genome shotgun (WGS) entry which is preliminary data.</text>
</comment>
<organism evidence="3 4">
    <name type="scientific">Streptomyces camponoticapitis</name>
    <dbReference type="NCBI Taxonomy" id="1616125"/>
    <lineage>
        <taxon>Bacteria</taxon>
        <taxon>Bacillati</taxon>
        <taxon>Actinomycetota</taxon>
        <taxon>Actinomycetes</taxon>
        <taxon>Kitasatosporales</taxon>
        <taxon>Streptomycetaceae</taxon>
        <taxon>Streptomyces</taxon>
    </lineage>
</organism>
<evidence type="ECO:0000313" key="4">
    <source>
        <dbReference type="Proteomes" id="UP000660265"/>
    </source>
</evidence>
<dbReference type="GO" id="GO:0016787">
    <property type="term" value="F:hydrolase activity"/>
    <property type="evidence" value="ECO:0007669"/>
    <property type="project" value="UniProtKB-KW"/>
</dbReference>
<feature type="region of interest" description="Disordered" evidence="1">
    <location>
        <begin position="274"/>
        <end position="301"/>
    </location>
</feature>